<organism evidence="1 2">
    <name type="scientific">Citrus sinensis</name>
    <name type="common">Sweet orange</name>
    <name type="synonym">Citrus aurantium var. sinensis</name>
    <dbReference type="NCBI Taxonomy" id="2711"/>
    <lineage>
        <taxon>Eukaryota</taxon>
        <taxon>Viridiplantae</taxon>
        <taxon>Streptophyta</taxon>
        <taxon>Embryophyta</taxon>
        <taxon>Tracheophyta</taxon>
        <taxon>Spermatophyta</taxon>
        <taxon>Magnoliopsida</taxon>
        <taxon>eudicotyledons</taxon>
        <taxon>Gunneridae</taxon>
        <taxon>Pentapetalae</taxon>
        <taxon>rosids</taxon>
        <taxon>malvids</taxon>
        <taxon>Sapindales</taxon>
        <taxon>Rutaceae</taxon>
        <taxon>Aurantioideae</taxon>
        <taxon>Citrus</taxon>
    </lineage>
</organism>
<keyword evidence="2" id="KW-1185">Reference proteome</keyword>
<comment type="caution">
    <text evidence="1">The sequence shown here is derived from an EMBL/GenBank/DDBJ whole genome shotgun (WGS) entry which is preliminary data.</text>
</comment>
<name>A0ACB8L6H0_CITSI</name>
<proteinExistence type="predicted"/>
<dbReference type="Proteomes" id="UP000829398">
    <property type="component" value="Chromosome 4"/>
</dbReference>
<evidence type="ECO:0000313" key="2">
    <source>
        <dbReference type="Proteomes" id="UP000829398"/>
    </source>
</evidence>
<protein>
    <submittedName>
        <fullName evidence="1">Uncharacterized protein</fullName>
    </submittedName>
</protein>
<gene>
    <name evidence="1" type="ORF">KPL71_011840</name>
</gene>
<sequence>MHTEELIHRCKSITLKKEEEDAVMFIGGMKKKGERVAAHCLVGKILLNRDVNKDGLRYVMQQAWKTTKEIKVESLGDNIFVFKFAVKQDKKRVLTKGPWHFEKALIVLVEPCMVKETIGKLEGKIGRVEEVETDEEGECIGPFARVRISVDITKPLRRILMLKQEGEEDIVMFIKYERLPNFCFCYGLIGHQFRECIKYKGQPKEKLIYEVSGEGWELALPTAMKLVSWKVRGLGNPRTRLAIKNILHLHKPQLLFLCETKLLSRQANEECRRLNLDNCFAVSRTMMSVGLVMMWNSEITVNITSYSSHHIDAIIKKYSGKRWRCTGIYGHPEAQQKRHTWTLMRRLAGLSPLPWLCIGDFNEIMHPNEKSGGNDRNVSMISEFREVAYECNLIDVGQFGSHHIEERLDRALCSKDWGNFFQEKAVTNMVIWESDHNLLVMNVQEKKSRVSYDRRTFSRVHYEDLWTPYEGCKNIVKDVWSGFGCRDDLNPMQTFKSLSKAMMAQLQ</sequence>
<dbReference type="EMBL" id="CM039173">
    <property type="protein sequence ID" value="KAH9769036.1"/>
    <property type="molecule type" value="Genomic_DNA"/>
</dbReference>
<accession>A0ACB8L6H0</accession>
<reference evidence="2" key="1">
    <citation type="journal article" date="2023" name="Hortic. Res.">
        <title>A chromosome-level phased genome enabling allele-level studies in sweet orange: a case study on citrus Huanglongbing tolerance.</title>
        <authorList>
            <person name="Wu B."/>
            <person name="Yu Q."/>
            <person name="Deng Z."/>
            <person name="Duan Y."/>
            <person name="Luo F."/>
            <person name="Gmitter F. Jr."/>
        </authorList>
    </citation>
    <scope>NUCLEOTIDE SEQUENCE [LARGE SCALE GENOMIC DNA]</scope>
    <source>
        <strain evidence="2">cv. Valencia</strain>
    </source>
</reference>
<evidence type="ECO:0000313" key="1">
    <source>
        <dbReference type="EMBL" id="KAH9769036.1"/>
    </source>
</evidence>